<organism evidence="2 4">
    <name type="scientific">Enterococcus silesiacus</name>
    <dbReference type="NCBI Taxonomy" id="332949"/>
    <lineage>
        <taxon>Bacteria</taxon>
        <taxon>Bacillati</taxon>
        <taxon>Bacillota</taxon>
        <taxon>Bacilli</taxon>
        <taxon>Lactobacillales</taxon>
        <taxon>Enterococcaceae</taxon>
        <taxon>Enterococcus</taxon>
    </lineage>
</organism>
<evidence type="ECO:0000313" key="3">
    <source>
        <dbReference type="Proteomes" id="UP000065511"/>
    </source>
</evidence>
<evidence type="ECO:0000313" key="4">
    <source>
        <dbReference type="Proteomes" id="UP000183039"/>
    </source>
</evidence>
<reference evidence="1 3" key="2">
    <citation type="submission" date="2015-12" db="EMBL/GenBank/DDBJ databases">
        <authorList>
            <person name="Lauer A."/>
            <person name="Humrighouse B."/>
            <person name="Loparev V."/>
            <person name="Shewmaker P.L."/>
            <person name="Whitney A.M."/>
            <person name="McLaughlin R.W."/>
        </authorList>
    </citation>
    <scope>NUCLEOTIDE SEQUENCE [LARGE SCALE GENOMIC DNA]</scope>
    <source>
        <strain evidence="1 3">LMG 23085</strain>
    </source>
</reference>
<dbReference type="Proteomes" id="UP000183039">
    <property type="component" value="Unassembled WGS sequence"/>
</dbReference>
<dbReference type="EMBL" id="JXLC01000032">
    <property type="protein sequence ID" value="OJG86538.1"/>
    <property type="molecule type" value="Genomic_DNA"/>
</dbReference>
<proteinExistence type="predicted"/>
<protein>
    <recommendedName>
        <fullName evidence="5">3-dehydroquinate synthase domain-containing protein</fullName>
    </recommendedName>
</protein>
<sequence length="348" mass="40419">MELGYKKSQMQTLIIYGETFASQIKSASFGTKHLFLITNQRYYDLFSEKLIQLFDDKQELDWYICKNDAHCNNLNELENIVTFLADFDQQQQFLFLGVGNEGVVQLTNFLHETSVLTSNCWLLPLSIRSLSKSLIAESQIELKNHPVLKRSVLAEKIIYDHTLTTDYGEGKLVDFLVFIRCGLVCSHDFLRMLFKNYSDTTRLNQQSFNGMLDEMIRYYEKQGQTIDQFGQLFEHGFLETTNGHLLSGHMKRFLGCLLQLLWSQEINQFSFHYKNFMIWLIRLGFPVDFPEQILISDYVEGVLTCVDRGETAALLKEVGKLDSMQQPKTEDLLATIEKYKTILKEIRG</sequence>
<dbReference type="OrthoDB" id="2191538at2"/>
<name>A0A0S3K8N3_9ENTE</name>
<dbReference type="Gene3D" id="3.40.50.1970">
    <property type="match status" value="1"/>
</dbReference>
<evidence type="ECO:0000313" key="2">
    <source>
        <dbReference type="EMBL" id="OJG86538.1"/>
    </source>
</evidence>
<gene>
    <name evidence="1" type="ORF">ATZ33_04250</name>
    <name evidence="2" type="ORF">RV15_GL002397</name>
</gene>
<dbReference type="AlphaFoldDB" id="A0A0S3K8N3"/>
<evidence type="ECO:0008006" key="5">
    <source>
        <dbReference type="Google" id="ProtNLM"/>
    </source>
</evidence>
<evidence type="ECO:0000313" key="1">
    <source>
        <dbReference type="EMBL" id="ALS00610.1"/>
    </source>
</evidence>
<dbReference type="EMBL" id="CP013614">
    <property type="protein sequence ID" value="ALS00610.1"/>
    <property type="molecule type" value="Genomic_DNA"/>
</dbReference>
<dbReference type="RefSeq" id="WP_071879129.1">
    <property type="nucleotide sequence ID" value="NZ_JXLC01000032.1"/>
</dbReference>
<keyword evidence="3" id="KW-1185">Reference proteome</keyword>
<dbReference type="KEGG" id="ess:ATZ33_04250"/>
<reference evidence="2 4" key="1">
    <citation type="submission" date="2014-12" db="EMBL/GenBank/DDBJ databases">
        <title>Draft genome sequences of 29 type strains of Enterococci.</title>
        <authorList>
            <person name="Zhong Z."/>
            <person name="Sun Z."/>
            <person name="Liu W."/>
            <person name="Zhang W."/>
            <person name="Zhang H."/>
        </authorList>
    </citation>
    <scope>NUCLEOTIDE SEQUENCE [LARGE SCALE GENOMIC DNA]</scope>
    <source>
        <strain evidence="2 4">DSM 22801</strain>
    </source>
</reference>
<accession>A0A0S3K8N3</accession>
<dbReference type="Proteomes" id="UP000065511">
    <property type="component" value="Chromosome"/>
</dbReference>